<protein>
    <submittedName>
        <fullName evidence="2">Uncharacterized protein</fullName>
    </submittedName>
</protein>
<evidence type="ECO:0000256" key="1">
    <source>
        <dbReference type="SAM" id="MobiDB-lite"/>
    </source>
</evidence>
<evidence type="ECO:0000313" key="3">
    <source>
        <dbReference type="Proteomes" id="UP000244893"/>
    </source>
</evidence>
<dbReference type="AlphaFoldDB" id="A0A2V1HUE3"/>
<dbReference type="Gene3D" id="3.30.450.40">
    <property type="match status" value="1"/>
</dbReference>
<feature type="region of interest" description="Disordered" evidence="1">
    <location>
        <begin position="1"/>
        <end position="30"/>
    </location>
</feature>
<organism evidence="2 3">
    <name type="scientific">Amnibacterium flavum</name>
    <dbReference type="NCBI Taxonomy" id="2173173"/>
    <lineage>
        <taxon>Bacteria</taxon>
        <taxon>Bacillati</taxon>
        <taxon>Actinomycetota</taxon>
        <taxon>Actinomycetes</taxon>
        <taxon>Micrococcales</taxon>
        <taxon>Microbacteriaceae</taxon>
        <taxon>Amnibacterium</taxon>
    </lineage>
</organism>
<proteinExistence type="predicted"/>
<evidence type="ECO:0000313" key="2">
    <source>
        <dbReference type="EMBL" id="PVZ93917.1"/>
    </source>
</evidence>
<sequence length="59" mass="5883">MQNNTGIAGPSFDATGRCAGAPTPSPPADSLVGMSIDEIGGAIRDAARGMSARLGYTTE</sequence>
<reference evidence="2 3" key="1">
    <citation type="submission" date="2018-05" db="EMBL/GenBank/DDBJ databases">
        <title>Amnibacterium sp. M8JJ-5, whole genome shotgun sequence.</title>
        <authorList>
            <person name="Tuo L."/>
        </authorList>
    </citation>
    <scope>NUCLEOTIDE SEQUENCE [LARGE SCALE GENOMIC DNA]</scope>
    <source>
        <strain evidence="2 3">M8JJ-5</strain>
    </source>
</reference>
<name>A0A2V1HUE3_9MICO</name>
<gene>
    <name evidence="2" type="ORF">DDQ50_09085</name>
</gene>
<dbReference type="EMBL" id="QEOP01000002">
    <property type="protein sequence ID" value="PVZ93917.1"/>
    <property type="molecule type" value="Genomic_DNA"/>
</dbReference>
<dbReference type="InterPro" id="IPR029016">
    <property type="entry name" value="GAF-like_dom_sf"/>
</dbReference>
<comment type="caution">
    <text evidence="2">The sequence shown here is derived from an EMBL/GenBank/DDBJ whole genome shotgun (WGS) entry which is preliminary data.</text>
</comment>
<dbReference type="OrthoDB" id="9807558at2"/>
<dbReference type="Proteomes" id="UP000244893">
    <property type="component" value="Unassembled WGS sequence"/>
</dbReference>
<keyword evidence="3" id="KW-1185">Reference proteome</keyword>
<dbReference type="RefSeq" id="WP_116756431.1">
    <property type="nucleotide sequence ID" value="NZ_JBHUEX010000001.1"/>
</dbReference>
<accession>A0A2V1HUE3</accession>